<sequence>MIRFCKSERTNSRIEKGLLKLSELRICCLKMLSPRGPRCDTFFGVTLRNKILLSKNEDVQIKDVTLTKRFAPTLCSMFSLILQEADFILSFLVIKISLPNLVTKNFVQKLELPKLVQPKISEVLRDS</sequence>
<accession>A0A834PFF5</accession>
<organism evidence="1 2">
    <name type="scientific">Vespula pensylvanica</name>
    <name type="common">Western yellow jacket</name>
    <name type="synonym">Wasp</name>
    <dbReference type="NCBI Taxonomy" id="30213"/>
    <lineage>
        <taxon>Eukaryota</taxon>
        <taxon>Metazoa</taxon>
        <taxon>Ecdysozoa</taxon>
        <taxon>Arthropoda</taxon>
        <taxon>Hexapoda</taxon>
        <taxon>Insecta</taxon>
        <taxon>Pterygota</taxon>
        <taxon>Neoptera</taxon>
        <taxon>Endopterygota</taxon>
        <taxon>Hymenoptera</taxon>
        <taxon>Apocrita</taxon>
        <taxon>Aculeata</taxon>
        <taxon>Vespoidea</taxon>
        <taxon>Vespidae</taxon>
        <taxon>Vespinae</taxon>
        <taxon>Vespula</taxon>
    </lineage>
</organism>
<gene>
    <name evidence="1" type="ORF">H0235_001262</name>
</gene>
<reference evidence="1" key="1">
    <citation type="journal article" date="2020" name="G3 (Bethesda)">
        <title>High-Quality Assemblies for Three Invasive Social Wasps from the &lt;i&gt;Vespula&lt;/i&gt; Genus.</title>
        <authorList>
            <person name="Harrop T.W.R."/>
            <person name="Guhlin J."/>
            <person name="McLaughlin G.M."/>
            <person name="Permina E."/>
            <person name="Stockwell P."/>
            <person name="Gilligan J."/>
            <person name="Le Lec M.F."/>
            <person name="Gruber M.A.M."/>
            <person name="Quinn O."/>
            <person name="Lovegrove M."/>
            <person name="Duncan E.J."/>
            <person name="Remnant E.J."/>
            <person name="Van Eeckhoven J."/>
            <person name="Graham B."/>
            <person name="Knapp R.A."/>
            <person name="Langford K.W."/>
            <person name="Kronenberg Z."/>
            <person name="Press M.O."/>
            <person name="Eacker S.M."/>
            <person name="Wilson-Rankin E.E."/>
            <person name="Purcell J."/>
            <person name="Lester P.J."/>
            <person name="Dearden P.K."/>
        </authorList>
    </citation>
    <scope>NUCLEOTIDE SEQUENCE</scope>
    <source>
        <strain evidence="1">Volc-1</strain>
    </source>
</reference>
<evidence type="ECO:0000313" key="1">
    <source>
        <dbReference type="EMBL" id="KAF7438871.1"/>
    </source>
</evidence>
<protein>
    <submittedName>
        <fullName evidence="1">Uncharacterized protein</fullName>
    </submittedName>
</protein>
<comment type="caution">
    <text evidence="1">The sequence shown here is derived from an EMBL/GenBank/DDBJ whole genome shotgun (WGS) entry which is preliminary data.</text>
</comment>
<keyword evidence="2" id="KW-1185">Reference proteome</keyword>
<name>A0A834PFF5_VESPE</name>
<proteinExistence type="predicted"/>
<dbReference type="AlphaFoldDB" id="A0A834PFF5"/>
<dbReference type="EMBL" id="JACSDY010000001">
    <property type="protein sequence ID" value="KAF7438871.1"/>
    <property type="molecule type" value="Genomic_DNA"/>
</dbReference>
<dbReference type="Proteomes" id="UP000600918">
    <property type="component" value="Unassembled WGS sequence"/>
</dbReference>
<evidence type="ECO:0000313" key="2">
    <source>
        <dbReference type="Proteomes" id="UP000600918"/>
    </source>
</evidence>